<reference evidence="18" key="2">
    <citation type="submission" date="2024-06" db="EMBL/GenBank/DDBJ databases">
        <authorList>
            <person name="Petrova K.O."/>
            <person name="Toshchakov S.V."/>
            <person name="Boltjanskaja Y.V."/>
            <person name="Kevbrin V.V."/>
        </authorList>
    </citation>
    <scope>NUCLEOTIDE SEQUENCE</scope>
    <source>
        <strain evidence="18">Z-710</strain>
    </source>
</reference>
<dbReference type="AlphaFoldDB" id="A0AAU8HS39"/>
<protein>
    <recommendedName>
        <fullName evidence="5 15">Phosphoribosylformylglycinamidine cyclo-ligase</fullName>
        <ecNumber evidence="4 15">6.3.3.1</ecNumber>
    </recommendedName>
    <alternativeName>
        <fullName evidence="12 15">AIR synthase</fullName>
    </alternativeName>
    <alternativeName>
        <fullName evidence="13 15">AIRS</fullName>
    </alternativeName>
    <alternativeName>
        <fullName evidence="11 15">Phosphoribosyl-aminoimidazole synthetase</fullName>
    </alternativeName>
</protein>
<dbReference type="PANTHER" id="PTHR10520:SF12">
    <property type="entry name" value="TRIFUNCTIONAL PURINE BIOSYNTHETIC PROTEIN ADENOSINE-3"/>
    <property type="match status" value="1"/>
</dbReference>
<reference evidence="18" key="1">
    <citation type="journal article" date="2018" name="Antonie Van Leeuwenhoek">
        <title>Proteinivorax hydrogeniformans sp. nov., an anaerobic, haloalkaliphilic bacterium fermenting proteinaceous compounds with high hydrogen production.</title>
        <authorList>
            <person name="Boltyanskaya Y."/>
            <person name="Detkova E."/>
            <person name="Pimenov N."/>
            <person name="Kevbrin V."/>
        </authorList>
    </citation>
    <scope>NUCLEOTIDE SEQUENCE</scope>
    <source>
        <strain evidence="18">Z-710</strain>
    </source>
</reference>
<comment type="subcellular location">
    <subcellularLocation>
        <location evidence="1 15">Cytoplasm</location>
    </subcellularLocation>
</comment>
<feature type="domain" description="PurM-like C-terminal" evidence="17">
    <location>
        <begin position="173"/>
        <end position="328"/>
    </location>
</feature>
<dbReference type="HAMAP" id="MF_00741">
    <property type="entry name" value="AIRS"/>
    <property type="match status" value="1"/>
</dbReference>
<evidence type="ECO:0000256" key="5">
    <source>
        <dbReference type="ARBA" id="ARBA00020367"/>
    </source>
</evidence>
<dbReference type="InterPro" id="IPR036921">
    <property type="entry name" value="PurM-like_N_sf"/>
</dbReference>
<dbReference type="FunFam" id="3.90.650.10:FF:000011">
    <property type="entry name" value="Phosphoribosylformylglycinamidine cyclo-ligase"/>
    <property type="match status" value="1"/>
</dbReference>
<dbReference type="NCBIfam" id="TIGR00878">
    <property type="entry name" value="purM"/>
    <property type="match status" value="1"/>
</dbReference>
<keyword evidence="6 15" id="KW-0963">Cytoplasm</keyword>
<name>A0AAU8HS39_9FIRM</name>
<comment type="catalytic activity">
    <reaction evidence="14 15">
        <text>2-formamido-N(1)-(5-O-phospho-beta-D-ribosyl)acetamidine + ATP = 5-amino-1-(5-phospho-beta-D-ribosyl)imidazole + ADP + phosphate + H(+)</text>
        <dbReference type="Rhea" id="RHEA:23032"/>
        <dbReference type="ChEBI" id="CHEBI:15378"/>
        <dbReference type="ChEBI" id="CHEBI:30616"/>
        <dbReference type="ChEBI" id="CHEBI:43474"/>
        <dbReference type="ChEBI" id="CHEBI:137981"/>
        <dbReference type="ChEBI" id="CHEBI:147287"/>
        <dbReference type="ChEBI" id="CHEBI:456216"/>
        <dbReference type="EC" id="6.3.3.1"/>
    </reaction>
</comment>
<keyword evidence="9 15" id="KW-0658">Purine biosynthesis</keyword>
<proteinExistence type="inferred from homology"/>
<evidence type="ECO:0000256" key="4">
    <source>
        <dbReference type="ARBA" id="ARBA00013047"/>
    </source>
</evidence>
<evidence type="ECO:0000259" key="17">
    <source>
        <dbReference type="Pfam" id="PF02769"/>
    </source>
</evidence>
<evidence type="ECO:0000256" key="10">
    <source>
        <dbReference type="ARBA" id="ARBA00022840"/>
    </source>
</evidence>
<dbReference type="Gene3D" id="3.30.1330.10">
    <property type="entry name" value="PurM-like, N-terminal domain"/>
    <property type="match status" value="1"/>
</dbReference>
<dbReference type="PANTHER" id="PTHR10520">
    <property type="entry name" value="TRIFUNCTIONAL PURINE BIOSYNTHETIC PROTEIN ADENOSINE-3-RELATED"/>
    <property type="match status" value="1"/>
</dbReference>
<evidence type="ECO:0000256" key="12">
    <source>
        <dbReference type="ARBA" id="ARBA00032931"/>
    </source>
</evidence>
<evidence type="ECO:0000259" key="16">
    <source>
        <dbReference type="Pfam" id="PF00586"/>
    </source>
</evidence>
<evidence type="ECO:0000256" key="6">
    <source>
        <dbReference type="ARBA" id="ARBA00022490"/>
    </source>
</evidence>
<evidence type="ECO:0000256" key="15">
    <source>
        <dbReference type="HAMAP-Rule" id="MF_00741"/>
    </source>
</evidence>
<evidence type="ECO:0000256" key="7">
    <source>
        <dbReference type="ARBA" id="ARBA00022598"/>
    </source>
</evidence>
<evidence type="ECO:0000313" key="18">
    <source>
        <dbReference type="EMBL" id="XCI28386.1"/>
    </source>
</evidence>
<dbReference type="Gene3D" id="3.90.650.10">
    <property type="entry name" value="PurM-like C-terminal domain"/>
    <property type="match status" value="1"/>
</dbReference>
<dbReference type="GO" id="GO:0006189">
    <property type="term" value="P:'de novo' IMP biosynthetic process"/>
    <property type="evidence" value="ECO:0007669"/>
    <property type="project" value="UniProtKB-UniRule"/>
</dbReference>
<evidence type="ECO:0000256" key="8">
    <source>
        <dbReference type="ARBA" id="ARBA00022741"/>
    </source>
</evidence>
<dbReference type="EC" id="6.3.3.1" evidence="4 15"/>
<gene>
    <name evidence="15 18" type="primary">purM</name>
    <name evidence="18" type="ORF">PRVXH_002343</name>
</gene>
<dbReference type="EMBL" id="CP159485">
    <property type="protein sequence ID" value="XCI28386.1"/>
    <property type="molecule type" value="Genomic_DNA"/>
</dbReference>
<dbReference type="GO" id="GO:0046084">
    <property type="term" value="P:adenine biosynthetic process"/>
    <property type="evidence" value="ECO:0007669"/>
    <property type="project" value="TreeGrafter"/>
</dbReference>
<dbReference type="FunFam" id="3.30.1330.10:FF:000001">
    <property type="entry name" value="Phosphoribosylformylglycinamidine cyclo-ligase"/>
    <property type="match status" value="1"/>
</dbReference>
<evidence type="ECO:0000256" key="14">
    <source>
        <dbReference type="ARBA" id="ARBA00049057"/>
    </source>
</evidence>
<dbReference type="InterPro" id="IPR036676">
    <property type="entry name" value="PurM-like_C_sf"/>
</dbReference>
<feature type="domain" description="PurM-like N-terminal" evidence="16">
    <location>
        <begin position="57"/>
        <end position="161"/>
    </location>
</feature>
<dbReference type="Pfam" id="PF00586">
    <property type="entry name" value="AIRS"/>
    <property type="match status" value="1"/>
</dbReference>
<dbReference type="SUPFAM" id="SSF56042">
    <property type="entry name" value="PurM C-terminal domain-like"/>
    <property type="match status" value="1"/>
</dbReference>
<dbReference type="GO" id="GO:0004637">
    <property type="term" value="F:phosphoribosylamine-glycine ligase activity"/>
    <property type="evidence" value="ECO:0007669"/>
    <property type="project" value="TreeGrafter"/>
</dbReference>
<sequence>MKFNYKSSGVDIEKADKMVDTYSDLAKSTTTEGVVGGLGGFGGMFQLDTSKYKQPILVSGTDGVGTKLELAIKYNAHSVVGQDVVAMCVNDIITCGAKPLFFLDYLAVGKLEPGTVKQLLEGITSACKKSEMALVGGETAEMPGFYAPSKYDVAGFSVGVVEKDNIIDGSKCKAGDVVIGIASNGIHSNGFSLVRKLIEHYPELEEDIDDILTPTEIYVPVAQKLIDELEVKAMAHITGGGIFNNIPRVLPEGLSCEIYTEKIDTPKIFKKMQSLGKIDDQEMYTTFNMGVGYVVVVPQDEADKALELIDAAGHSASCVGKLIDGSKKVILK</sequence>
<evidence type="ECO:0000256" key="11">
    <source>
        <dbReference type="ARBA" id="ARBA00031908"/>
    </source>
</evidence>
<evidence type="ECO:0000256" key="1">
    <source>
        <dbReference type="ARBA" id="ARBA00004496"/>
    </source>
</evidence>
<evidence type="ECO:0000256" key="13">
    <source>
        <dbReference type="ARBA" id="ARBA00033093"/>
    </source>
</evidence>
<dbReference type="GO" id="GO:0005829">
    <property type="term" value="C:cytosol"/>
    <property type="evidence" value="ECO:0007669"/>
    <property type="project" value="TreeGrafter"/>
</dbReference>
<dbReference type="Pfam" id="PF02769">
    <property type="entry name" value="AIRS_C"/>
    <property type="match status" value="1"/>
</dbReference>
<dbReference type="SUPFAM" id="SSF55326">
    <property type="entry name" value="PurM N-terminal domain-like"/>
    <property type="match status" value="1"/>
</dbReference>
<dbReference type="CDD" id="cd02196">
    <property type="entry name" value="PurM"/>
    <property type="match status" value="1"/>
</dbReference>
<keyword evidence="7 15" id="KW-0436">Ligase</keyword>
<evidence type="ECO:0000256" key="9">
    <source>
        <dbReference type="ARBA" id="ARBA00022755"/>
    </source>
</evidence>
<dbReference type="RefSeq" id="WP_353892951.1">
    <property type="nucleotide sequence ID" value="NZ_CP159485.1"/>
</dbReference>
<keyword evidence="8 15" id="KW-0547">Nucleotide-binding</keyword>
<dbReference type="GO" id="GO:0005524">
    <property type="term" value="F:ATP binding"/>
    <property type="evidence" value="ECO:0007669"/>
    <property type="project" value="UniProtKB-KW"/>
</dbReference>
<evidence type="ECO:0000256" key="2">
    <source>
        <dbReference type="ARBA" id="ARBA00004686"/>
    </source>
</evidence>
<accession>A0AAU8HS39</accession>
<dbReference type="InterPro" id="IPR004733">
    <property type="entry name" value="PurM_cligase"/>
</dbReference>
<dbReference type="InterPro" id="IPR010918">
    <property type="entry name" value="PurM-like_C_dom"/>
</dbReference>
<keyword evidence="10 15" id="KW-0067">ATP-binding</keyword>
<comment type="similarity">
    <text evidence="3 15">Belongs to the AIR synthase family.</text>
</comment>
<evidence type="ECO:0000256" key="3">
    <source>
        <dbReference type="ARBA" id="ARBA00010280"/>
    </source>
</evidence>
<organism evidence="18">
    <name type="scientific">Proteinivorax hydrogeniformans</name>
    <dbReference type="NCBI Taxonomy" id="1826727"/>
    <lineage>
        <taxon>Bacteria</taxon>
        <taxon>Bacillati</taxon>
        <taxon>Bacillota</taxon>
        <taxon>Clostridia</taxon>
        <taxon>Eubacteriales</taxon>
        <taxon>Proteinivoracaceae</taxon>
        <taxon>Proteinivorax</taxon>
    </lineage>
</organism>
<dbReference type="InterPro" id="IPR016188">
    <property type="entry name" value="PurM-like_N"/>
</dbReference>
<dbReference type="GO" id="GO:0004641">
    <property type="term" value="F:phosphoribosylformylglycinamidine cyclo-ligase activity"/>
    <property type="evidence" value="ECO:0007669"/>
    <property type="project" value="UniProtKB-UniRule"/>
</dbReference>
<comment type="pathway">
    <text evidence="2 15">Purine metabolism; IMP biosynthesis via de novo pathway; 5-amino-1-(5-phospho-D-ribosyl)imidazole from N(2)-formyl-N(1)-(5-phospho-D-ribosyl)glycinamide: step 2/2.</text>
</comment>